<proteinExistence type="predicted"/>
<keyword evidence="1" id="KW-0472">Membrane</keyword>
<accession>A0A7Y0HN21</accession>
<organism evidence="2 3">
    <name type="scientific">Clostridium muellerianum</name>
    <dbReference type="NCBI Taxonomy" id="2716538"/>
    <lineage>
        <taxon>Bacteria</taxon>
        <taxon>Bacillati</taxon>
        <taxon>Bacillota</taxon>
        <taxon>Clostridia</taxon>
        <taxon>Eubacteriales</taxon>
        <taxon>Clostridiaceae</taxon>
        <taxon>Clostridium</taxon>
    </lineage>
</organism>
<name>A0A7Y0HN21_9CLOT</name>
<keyword evidence="1" id="KW-0812">Transmembrane</keyword>
<keyword evidence="3" id="KW-1185">Reference proteome</keyword>
<feature type="transmembrane region" description="Helical" evidence="1">
    <location>
        <begin position="137"/>
        <end position="159"/>
    </location>
</feature>
<dbReference type="RefSeq" id="WP_169297344.1">
    <property type="nucleotide sequence ID" value="NZ_JABBNI010000014.1"/>
</dbReference>
<protein>
    <submittedName>
        <fullName evidence="2">Uncharacterized protein</fullName>
    </submittedName>
</protein>
<evidence type="ECO:0000313" key="3">
    <source>
        <dbReference type="Proteomes" id="UP000537131"/>
    </source>
</evidence>
<feature type="transmembrane region" description="Helical" evidence="1">
    <location>
        <begin position="225"/>
        <end position="246"/>
    </location>
</feature>
<evidence type="ECO:0000256" key="1">
    <source>
        <dbReference type="SAM" id="Phobius"/>
    </source>
</evidence>
<dbReference type="EMBL" id="JABBNI010000014">
    <property type="protein sequence ID" value="NMM62745.1"/>
    <property type="molecule type" value="Genomic_DNA"/>
</dbReference>
<feature type="transmembrane region" description="Helical" evidence="1">
    <location>
        <begin position="171"/>
        <end position="191"/>
    </location>
</feature>
<reference evidence="2 3" key="1">
    <citation type="submission" date="2020-06" db="EMBL/GenBank/DDBJ databases">
        <title>Complete Genome Sequence of Clostridium muelleri sp. nov. P21T, an Acid-Alcohol Producing Acetogen Isolated from Old Hay.</title>
        <authorList>
            <person name="Duncan K.E."/>
            <person name="Tanner R.S."/>
        </authorList>
    </citation>
    <scope>NUCLEOTIDE SEQUENCE [LARGE SCALE GENOMIC DNA]</scope>
    <source>
        <strain evidence="2 3">P21</strain>
    </source>
</reference>
<feature type="transmembrane region" description="Helical" evidence="1">
    <location>
        <begin position="40"/>
        <end position="62"/>
    </location>
</feature>
<comment type="caution">
    <text evidence="2">The sequence shown here is derived from an EMBL/GenBank/DDBJ whole genome shotgun (WGS) entry which is preliminary data.</text>
</comment>
<evidence type="ECO:0000313" key="2">
    <source>
        <dbReference type="EMBL" id="NMM62745.1"/>
    </source>
</evidence>
<gene>
    <name evidence="2" type="ORF">HBE96_08555</name>
</gene>
<dbReference type="Proteomes" id="UP000537131">
    <property type="component" value="Unassembled WGS sequence"/>
</dbReference>
<feature type="transmembrane region" description="Helical" evidence="1">
    <location>
        <begin position="12"/>
        <end position="34"/>
    </location>
</feature>
<sequence length="252" mass="28231">MLNLIKYELKGYTKEIIISLGVIIILNLMLLTRIKVWEDGVIVFLSYMITCATSISVFIWNISLFSRDIYKDSGYLLFTLPETGYSILGSKLLTSLIQSIVMGAVAILFNFIIFTQITSDWKGILSKISEVVSPGFIMFTVVSAVVYMLYFLTTVYFSISLSKVAIRNKKLGKLGAFGIFVVLSIIVSEFLSTISKIFPETFSVDIVSSKLQNTMYGMHGVDVNMASLIFQAILFIVLFIATSYILENKIDL</sequence>
<dbReference type="AlphaFoldDB" id="A0A7Y0HN21"/>
<feature type="transmembrane region" description="Helical" evidence="1">
    <location>
        <begin position="96"/>
        <end position="117"/>
    </location>
</feature>
<keyword evidence="1" id="KW-1133">Transmembrane helix</keyword>